<organism evidence="4 5">
    <name type="scientific">Candidatus Jorgensenbacteria bacterium GWC1_48_12</name>
    <dbReference type="NCBI Taxonomy" id="1798469"/>
    <lineage>
        <taxon>Bacteria</taxon>
        <taxon>Candidatus Joergenseniibacteriota</taxon>
    </lineage>
</organism>
<evidence type="ECO:0000256" key="2">
    <source>
        <dbReference type="SAM" id="SignalP"/>
    </source>
</evidence>
<name>A0A1F6BPL7_9BACT</name>
<protein>
    <recommendedName>
        <fullName evidence="3">TPM domain-containing protein</fullName>
    </recommendedName>
</protein>
<evidence type="ECO:0000313" key="5">
    <source>
        <dbReference type="Proteomes" id="UP000179324"/>
    </source>
</evidence>
<dbReference type="InterPro" id="IPR007621">
    <property type="entry name" value="TPM_dom"/>
</dbReference>
<accession>A0A1F6BPL7</accession>
<dbReference type="EMBL" id="MFKI01000022">
    <property type="protein sequence ID" value="OGG38870.1"/>
    <property type="molecule type" value="Genomic_DNA"/>
</dbReference>
<feature type="signal peptide" evidence="2">
    <location>
        <begin position="1"/>
        <end position="19"/>
    </location>
</feature>
<reference evidence="4 5" key="1">
    <citation type="journal article" date="2016" name="Nat. Commun.">
        <title>Thousands of microbial genomes shed light on interconnected biogeochemical processes in an aquifer system.</title>
        <authorList>
            <person name="Anantharaman K."/>
            <person name="Brown C.T."/>
            <person name="Hug L.A."/>
            <person name="Sharon I."/>
            <person name="Castelle C.J."/>
            <person name="Probst A.J."/>
            <person name="Thomas B.C."/>
            <person name="Singh A."/>
            <person name="Wilkins M.J."/>
            <person name="Karaoz U."/>
            <person name="Brodie E.L."/>
            <person name="Williams K.H."/>
            <person name="Hubbard S.S."/>
            <person name="Banfield J.F."/>
        </authorList>
    </citation>
    <scope>NUCLEOTIDE SEQUENCE [LARGE SCALE GENOMIC DNA]</scope>
</reference>
<keyword evidence="1" id="KW-0472">Membrane</keyword>
<feature type="transmembrane region" description="Helical" evidence="1">
    <location>
        <begin position="201"/>
        <end position="219"/>
    </location>
</feature>
<evidence type="ECO:0000259" key="3">
    <source>
        <dbReference type="Pfam" id="PF04536"/>
    </source>
</evidence>
<dbReference type="AlphaFoldDB" id="A0A1F6BPL7"/>
<evidence type="ECO:0000256" key="1">
    <source>
        <dbReference type="SAM" id="Phobius"/>
    </source>
</evidence>
<gene>
    <name evidence="4" type="ORF">A2127_01975</name>
</gene>
<keyword evidence="1" id="KW-0812">Transmembrane</keyword>
<dbReference type="Pfam" id="PF04536">
    <property type="entry name" value="TPM_phosphatase"/>
    <property type="match status" value="1"/>
</dbReference>
<keyword evidence="2" id="KW-0732">Signal</keyword>
<feature type="transmembrane region" description="Helical" evidence="1">
    <location>
        <begin position="180"/>
        <end position="196"/>
    </location>
</feature>
<feature type="domain" description="TPM" evidence="3">
    <location>
        <begin position="30"/>
        <end position="153"/>
    </location>
</feature>
<dbReference type="Proteomes" id="UP000179324">
    <property type="component" value="Unassembled WGS sequence"/>
</dbReference>
<dbReference type="PANTHER" id="PTHR30373">
    <property type="entry name" value="UPF0603 PROTEIN YGCG"/>
    <property type="match status" value="1"/>
</dbReference>
<sequence length="288" mass="30865">MVKRLLLLFLVFLPLVAFAYASPGNPSGFVNDFAGVFASEEKAALETKLQSFTETTGSEIAVVTIKSLDGDTVEDYANELFADWGIGKKGEDNGVLFLFSIENREMRIEVGYGLEGALTDAQSYWILQNVAVPAFREGNYYLGANGVADKIMAAINGSEVIPSASEKNGDKDLLDSIEKILYFFLFVFVWLGSVLGRSKSWWLGGVFGGIFGVVLGFIFGFLYTGIIALVSFIPLGLLFDFTVSRAYQRGKKTGHYPWWIGGSGHGGHGGFGGFGGGSSGGGGASSSW</sequence>
<feature type="transmembrane region" description="Helical" evidence="1">
    <location>
        <begin position="225"/>
        <end position="243"/>
    </location>
</feature>
<dbReference type="Gene3D" id="3.10.310.50">
    <property type="match status" value="1"/>
</dbReference>
<comment type="caution">
    <text evidence="4">The sequence shown here is derived from an EMBL/GenBank/DDBJ whole genome shotgun (WGS) entry which is preliminary data.</text>
</comment>
<proteinExistence type="predicted"/>
<dbReference type="PANTHER" id="PTHR30373:SF2">
    <property type="entry name" value="UPF0603 PROTEIN YGCG"/>
    <property type="match status" value="1"/>
</dbReference>
<evidence type="ECO:0000313" key="4">
    <source>
        <dbReference type="EMBL" id="OGG38870.1"/>
    </source>
</evidence>
<feature type="chain" id="PRO_5009224864" description="TPM domain-containing protein" evidence="2">
    <location>
        <begin position="20"/>
        <end position="288"/>
    </location>
</feature>
<keyword evidence="1" id="KW-1133">Transmembrane helix</keyword>